<feature type="region of interest" description="Disordered" evidence="6">
    <location>
        <begin position="113"/>
        <end position="143"/>
    </location>
</feature>
<dbReference type="GO" id="GO:0003677">
    <property type="term" value="F:DNA binding"/>
    <property type="evidence" value="ECO:0007669"/>
    <property type="project" value="UniProtKB-KW"/>
</dbReference>
<dbReference type="Proteomes" id="UP001443914">
    <property type="component" value="Unassembled WGS sequence"/>
</dbReference>
<dbReference type="EMBL" id="JBDFQZ010000001">
    <property type="protein sequence ID" value="KAK9755228.1"/>
    <property type="molecule type" value="Genomic_DNA"/>
</dbReference>
<evidence type="ECO:0000313" key="9">
    <source>
        <dbReference type="Proteomes" id="UP001443914"/>
    </source>
</evidence>
<keyword evidence="5" id="KW-0539">Nucleus</keyword>
<evidence type="ECO:0000256" key="3">
    <source>
        <dbReference type="ARBA" id="ARBA00023125"/>
    </source>
</evidence>
<feature type="region of interest" description="Disordered" evidence="6">
    <location>
        <begin position="1"/>
        <end position="68"/>
    </location>
</feature>
<dbReference type="Pfam" id="PF01429">
    <property type="entry name" value="MBD"/>
    <property type="match status" value="1"/>
</dbReference>
<dbReference type="GO" id="GO:0005634">
    <property type="term" value="C:nucleus"/>
    <property type="evidence" value="ECO:0007669"/>
    <property type="project" value="UniProtKB-SubCell"/>
</dbReference>
<evidence type="ECO:0000256" key="1">
    <source>
        <dbReference type="ARBA" id="ARBA00004123"/>
    </source>
</evidence>
<keyword evidence="9" id="KW-1185">Reference proteome</keyword>
<evidence type="ECO:0000256" key="6">
    <source>
        <dbReference type="SAM" id="MobiDB-lite"/>
    </source>
</evidence>
<organism evidence="8 9">
    <name type="scientific">Saponaria officinalis</name>
    <name type="common">Common soapwort</name>
    <name type="synonym">Lychnis saponaria</name>
    <dbReference type="NCBI Taxonomy" id="3572"/>
    <lineage>
        <taxon>Eukaryota</taxon>
        <taxon>Viridiplantae</taxon>
        <taxon>Streptophyta</taxon>
        <taxon>Embryophyta</taxon>
        <taxon>Tracheophyta</taxon>
        <taxon>Spermatophyta</taxon>
        <taxon>Magnoliopsida</taxon>
        <taxon>eudicotyledons</taxon>
        <taxon>Gunneridae</taxon>
        <taxon>Pentapetalae</taxon>
        <taxon>Caryophyllales</taxon>
        <taxon>Caryophyllaceae</taxon>
        <taxon>Caryophylleae</taxon>
        <taxon>Saponaria</taxon>
    </lineage>
</organism>
<proteinExistence type="predicted"/>
<feature type="compositionally biased region" description="Polar residues" evidence="6">
    <location>
        <begin position="47"/>
        <end position="59"/>
    </location>
</feature>
<sequence>MEHPKKSNPVQPDPLLKPGAFIDPNPPSNGNGNGNGNVKSKREGSDQKTGSSVDVTNEANRPDWVPSGWKFKEYLRTSGASAGTRDKYFIDPVTNRRFRSKKEVFRYLENGMTPNQKRKPADNSDAHTLMKTDTPKRKKPEPKAKLSIENFKFDEVPEKVTWKLTDVYLGTWSPQTNAIDNVPESSKQEWHSAFRYLTLKNSGCGMF</sequence>
<dbReference type="PROSITE" id="PS50982">
    <property type="entry name" value="MBD"/>
    <property type="match status" value="1"/>
</dbReference>
<evidence type="ECO:0000313" key="8">
    <source>
        <dbReference type="EMBL" id="KAK9755228.1"/>
    </source>
</evidence>
<dbReference type="AlphaFoldDB" id="A0AAW1NAS5"/>
<dbReference type="InterPro" id="IPR016177">
    <property type="entry name" value="DNA-bd_dom_sf"/>
</dbReference>
<keyword evidence="3" id="KW-0238">DNA-binding</keyword>
<dbReference type="PANTHER" id="PTHR12396">
    <property type="entry name" value="METHYL-CPG BINDING PROTEIN, MBD"/>
    <property type="match status" value="1"/>
</dbReference>
<reference evidence="8" key="1">
    <citation type="submission" date="2024-03" db="EMBL/GenBank/DDBJ databases">
        <title>WGS assembly of Saponaria officinalis var. Norfolk2.</title>
        <authorList>
            <person name="Jenkins J."/>
            <person name="Shu S."/>
            <person name="Grimwood J."/>
            <person name="Barry K."/>
            <person name="Goodstein D."/>
            <person name="Schmutz J."/>
            <person name="Leebens-Mack J."/>
            <person name="Osbourn A."/>
        </authorList>
    </citation>
    <scope>NUCLEOTIDE SEQUENCE [LARGE SCALE GENOMIC DNA]</scope>
    <source>
        <strain evidence="8">JIC</strain>
    </source>
</reference>
<comment type="caution">
    <text evidence="8">The sequence shown here is derived from an EMBL/GenBank/DDBJ whole genome shotgun (WGS) entry which is preliminary data.</text>
</comment>
<keyword evidence="2" id="KW-0805">Transcription regulation</keyword>
<evidence type="ECO:0000256" key="4">
    <source>
        <dbReference type="ARBA" id="ARBA00023163"/>
    </source>
</evidence>
<evidence type="ECO:0000256" key="5">
    <source>
        <dbReference type="ARBA" id="ARBA00023242"/>
    </source>
</evidence>
<protein>
    <recommendedName>
        <fullName evidence="7">MBD domain-containing protein</fullName>
    </recommendedName>
</protein>
<feature type="domain" description="MBD" evidence="7">
    <location>
        <begin position="55"/>
        <end position="128"/>
    </location>
</feature>
<gene>
    <name evidence="8" type="ORF">RND81_01G011200</name>
</gene>
<dbReference type="Gene3D" id="3.30.890.10">
    <property type="entry name" value="Methyl-cpg-binding Protein 2, Chain A"/>
    <property type="match status" value="1"/>
</dbReference>
<name>A0AAW1NAS5_SAPOF</name>
<evidence type="ECO:0000259" key="7">
    <source>
        <dbReference type="PROSITE" id="PS50982"/>
    </source>
</evidence>
<dbReference type="PANTHER" id="PTHR12396:SF46">
    <property type="entry name" value="METHYL-CPG-BINDING DOMAIN-CONTAINING PROTEIN 6"/>
    <property type="match status" value="1"/>
</dbReference>
<dbReference type="InterPro" id="IPR001739">
    <property type="entry name" value="Methyl_CpG_DNA-bd"/>
</dbReference>
<keyword evidence="4" id="KW-0804">Transcription</keyword>
<dbReference type="SUPFAM" id="SSF54171">
    <property type="entry name" value="DNA-binding domain"/>
    <property type="match status" value="1"/>
</dbReference>
<evidence type="ECO:0000256" key="2">
    <source>
        <dbReference type="ARBA" id="ARBA00023015"/>
    </source>
</evidence>
<comment type="subcellular location">
    <subcellularLocation>
        <location evidence="1">Nucleus</location>
    </subcellularLocation>
</comment>
<accession>A0AAW1NAS5</accession>
<feature type="compositionally biased region" description="Basic and acidic residues" evidence="6">
    <location>
        <begin position="119"/>
        <end position="143"/>
    </location>
</feature>